<evidence type="ECO:0000313" key="2">
    <source>
        <dbReference type="Proteomes" id="UP001523369"/>
    </source>
</evidence>
<accession>A0ABT1E1Z2</accession>
<dbReference type="Proteomes" id="UP001523369">
    <property type="component" value="Unassembled WGS sequence"/>
</dbReference>
<proteinExistence type="predicted"/>
<reference evidence="1 2" key="1">
    <citation type="submission" date="2022-06" db="EMBL/GenBank/DDBJ databases">
        <title>New Species of the Genus Actinoplanes, ActinopZanes ferrugineus.</title>
        <authorList>
            <person name="Ding P."/>
        </authorList>
    </citation>
    <scope>NUCLEOTIDE SEQUENCE [LARGE SCALE GENOMIC DNA]</scope>
    <source>
        <strain evidence="1 2">TRM88003</strain>
    </source>
</reference>
<sequence>MDRPQSPLRLDAAGDSKELAEAVVAVNRCLDAWHGFVGAAVSRPVTVSVRFAPAAEVSATTIALPESLADSPELPSALLMAALDAVEAAGREWPHEKPRKLWRGKAPAASDGYATDRALEALSAGELLLLARPDDDNGDTIDDYLEEKLADAGIAEPTAAATGPGFTAWTIVPLD</sequence>
<evidence type="ECO:0000313" key="1">
    <source>
        <dbReference type="EMBL" id="MCO8276160.1"/>
    </source>
</evidence>
<keyword evidence="2" id="KW-1185">Reference proteome</keyword>
<dbReference type="RefSeq" id="WP_253242197.1">
    <property type="nucleotide sequence ID" value="NZ_JAMYJR010000042.1"/>
</dbReference>
<dbReference type="EMBL" id="JAMYJR010000042">
    <property type="protein sequence ID" value="MCO8276160.1"/>
    <property type="molecule type" value="Genomic_DNA"/>
</dbReference>
<organism evidence="1 2">
    <name type="scientific">Paractinoplanes aksuensis</name>
    <dbReference type="NCBI Taxonomy" id="2939490"/>
    <lineage>
        <taxon>Bacteria</taxon>
        <taxon>Bacillati</taxon>
        <taxon>Actinomycetota</taxon>
        <taxon>Actinomycetes</taxon>
        <taxon>Micromonosporales</taxon>
        <taxon>Micromonosporaceae</taxon>
        <taxon>Paractinoplanes</taxon>
    </lineage>
</organism>
<name>A0ABT1E1Z2_9ACTN</name>
<comment type="caution">
    <text evidence="1">The sequence shown here is derived from an EMBL/GenBank/DDBJ whole genome shotgun (WGS) entry which is preliminary data.</text>
</comment>
<protein>
    <submittedName>
        <fullName evidence="1">Uncharacterized protein</fullName>
    </submittedName>
</protein>
<gene>
    <name evidence="1" type="ORF">M1L60_36845</name>
</gene>